<evidence type="ECO:0000313" key="1">
    <source>
        <dbReference type="Proteomes" id="UP000887569"/>
    </source>
</evidence>
<reference evidence="2" key="1">
    <citation type="submission" date="2022-11" db="UniProtKB">
        <authorList>
            <consortium name="WormBaseParasite"/>
        </authorList>
    </citation>
    <scope>IDENTIFICATION</scope>
</reference>
<accession>A0A915BGX1</accession>
<organism evidence="1 2">
    <name type="scientific">Parascaris univalens</name>
    <name type="common">Nematode worm</name>
    <dbReference type="NCBI Taxonomy" id="6257"/>
    <lineage>
        <taxon>Eukaryota</taxon>
        <taxon>Metazoa</taxon>
        <taxon>Ecdysozoa</taxon>
        <taxon>Nematoda</taxon>
        <taxon>Chromadorea</taxon>
        <taxon>Rhabditida</taxon>
        <taxon>Spirurina</taxon>
        <taxon>Ascaridomorpha</taxon>
        <taxon>Ascaridoidea</taxon>
        <taxon>Ascarididae</taxon>
        <taxon>Parascaris</taxon>
    </lineage>
</organism>
<proteinExistence type="predicted"/>
<dbReference type="Proteomes" id="UP000887569">
    <property type="component" value="Unplaced"/>
</dbReference>
<sequence length="413" mass="39907">MSGSVSPSVGLTLSGFLGGLLGLPSGSLNLMSGFGFLPGAETSSGSSSLSGSSADFFGGASFFGCALLFGRGRSASTSGSTFPSVGLTFRGFLGLVGGFGLSSGSLNLISGFGFLGGSETSSGSSSLSGSSSGMFDGAFFFGADFALGAGRSASTSGSTSPSVGLTLRGFLGLVGGFGLSSGSLNLISGFGFLGGSETSSGSSSLSGSSSGMFDGAFFFGADFLGAGRSASTSGSTFPSVGLTFRGFLGLVGGFGLSSGSLNLISGFGFFGGSETSSGSSSLSGSSSGMFDGAFFFGADFLGAGRSASTSGSTFPSVGLTFRGFLGLVGGFGLSSGSLNLISGFVFFGGSETSSGSSSLSGSPSGSFCFFGENFLRSGLFLGMFKSLSASGSVTPSAGFILRGFFGGLFGLPS</sequence>
<name>A0A915BGX1_PARUN</name>
<protein>
    <submittedName>
        <fullName evidence="2">Uncharacterized protein</fullName>
    </submittedName>
</protein>
<evidence type="ECO:0000313" key="2">
    <source>
        <dbReference type="WBParaSite" id="PgR039_g025_t01"/>
    </source>
</evidence>
<keyword evidence="1" id="KW-1185">Reference proteome</keyword>
<dbReference type="WBParaSite" id="PgR039_g025_t01">
    <property type="protein sequence ID" value="PgR039_g025_t01"/>
    <property type="gene ID" value="PgR039_g025"/>
</dbReference>
<dbReference type="AlphaFoldDB" id="A0A915BGX1"/>